<feature type="compositionally biased region" description="Acidic residues" evidence="1">
    <location>
        <begin position="181"/>
        <end position="197"/>
    </location>
</feature>
<feature type="region of interest" description="Disordered" evidence="1">
    <location>
        <begin position="174"/>
        <end position="202"/>
    </location>
</feature>
<feature type="compositionally biased region" description="Pro residues" evidence="1">
    <location>
        <begin position="33"/>
        <end position="52"/>
    </location>
</feature>
<reference evidence="3 4" key="1">
    <citation type="submission" date="2017-06" db="EMBL/GenBank/DDBJ databases">
        <title>Global population genomics of the pathogenic fungus Cryptococcus neoformans var. grubii.</title>
        <authorList>
            <person name="Cuomo C."/>
            <person name="Litvintseva A."/>
            <person name="Chen Y."/>
            <person name="Young S."/>
            <person name="Zeng Q."/>
            <person name="Chapman S."/>
            <person name="Gujja S."/>
            <person name="Saif S."/>
            <person name="Birren B."/>
        </authorList>
    </citation>
    <scope>NUCLEOTIDE SEQUENCE [LARGE SCALE GENOMIC DNA]</scope>
    <source>
        <strain evidence="3 4">Tu259-1</strain>
    </source>
</reference>
<proteinExistence type="predicted"/>
<keyword evidence="2" id="KW-1133">Transmembrane helix</keyword>
<dbReference type="EMBL" id="AMKT01000067">
    <property type="protein sequence ID" value="OXG16704.1"/>
    <property type="molecule type" value="Genomic_DNA"/>
</dbReference>
<evidence type="ECO:0000256" key="1">
    <source>
        <dbReference type="SAM" id="MobiDB-lite"/>
    </source>
</evidence>
<evidence type="ECO:0000313" key="3">
    <source>
        <dbReference type="EMBL" id="OXG16704.1"/>
    </source>
</evidence>
<keyword evidence="2" id="KW-0472">Membrane</keyword>
<feature type="region of interest" description="Disordered" evidence="1">
    <location>
        <begin position="15"/>
        <end position="54"/>
    </location>
</feature>
<evidence type="ECO:0000313" key="4">
    <source>
        <dbReference type="Proteomes" id="UP000199727"/>
    </source>
</evidence>
<feature type="transmembrane region" description="Helical" evidence="2">
    <location>
        <begin position="127"/>
        <end position="150"/>
    </location>
</feature>
<organism evidence="3 4">
    <name type="scientific">Cryptococcus neoformans Tu259-1</name>
    <dbReference type="NCBI Taxonomy" id="1230072"/>
    <lineage>
        <taxon>Eukaryota</taxon>
        <taxon>Fungi</taxon>
        <taxon>Dikarya</taxon>
        <taxon>Basidiomycota</taxon>
        <taxon>Agaricomycotina</taxon>
        <taxon>Tremellomycetes</taxon>
        <taxon>Tremellales</taxon>
        <taxon>Cryptococcaceae</taxon>
        <taxon>Cryptococcus</taxon>
        <taxon>Cryptococcus neoformans species complex</taxon>
    </lineage>
</organism>
<comment type="caution">
    <text evidence="3">The sequence shown here is derived from an EMBL/GenBank/DDBJ whole genome shotgun (WGS) entry which is preliminary data.</text>
</comment>
<evidence type="ECO:0000256" key="2">
    <source>
        <dbReference type="SAM" id="Phobius"/>
    </source>
</evidence>
<gene>
    <name evidence="3" type="ORF">C361_05075</name>
</gene>
<dbReference type="Proteomes" id="UP000199727">
    <property type="component" value="Unassembled WGS sequence"/>
</dbReference>
<name>A0A854QGK7_CRYNE</name>
<evidence type="ECO:0008006" key="5">
    <source>
        <dbReference type="Google" id="ProtNLM"/>
    </source>
</evidence>
<protein>
    <recommendedName>
        <fullName evidence="5">Transmembrane protein</fullName>
    </recommendedName>
</protein>
<sequence length="211" mass="22785">MFVIVPANIKSRTNHFPPIKLSPSSTSSKNAKRPPPPMSTAPEPPIDNPAEPPSTLHRAKVNAAYLVYGSKAAVAPASLTTRSALTTTRYVLRYVVRRLLRYTKYALIGGCLAALGGGLLGTIGSGLAFFAAPSIGVGMGIGVITAILKFGWRHRGNHFRGGIWDGWQGMKTRAQQGKDGAEDEELDATSAEEEQLEAENRATRRDVWMRV</sequence>
<dbReference type="AlphaFoldDB" id="A0A854QGK7"/>
<keyword evidence="2" id="KW-0812">Transmembrane</keyword>
<feature type="transmembrane region" description="Helical" evidence="2">
    <location>
        <begin position="102"/>
        <end position="121"/>
    </location>
</feature>
<accession>A0A854QGK7</accession>
<dbReference type="OrthoDB" id="3597994at2759"/>